<gene>
    <name evidence="1" type="ORF">CARUB_v10015050mg</name>
</gene>
<dbReference type="Proteomes" id="UP000029121">
    <property type="component" value="Unassembled WGS sequence"/>
</dbReference>
<protein>
    <submittedName>
        <fullName evidence="1">Uncharacterized protein</fullName>
    </submittedName>
</protein>
<accession>R0G8H6</accession>
<keyword evidence="2" id="KW-1185">Reference proteome</keyword>
<dbReference type="AlphaFoldDB" id="R0G8H6"/>
<evidence type="ECO:0000313" key="2">
    <source>
        <dbReference type="Proteomes" id="UP000029121"/>
    </source>
</evidence>
<name>R0G8H6_9BRAS</name>
<dbReference type="EMBL" id="KB870807">
    <property type="protein sequence ID" value="EOA31826.1"/>
    <property type="molecule type" value="Genomic_DNA"/>
</dbReference>
<evidence type="ECO:0000313" key="1">
    <source>
        <dbReference type="EMBL" id="EOA31826.1"/>
    </source>
</evidence>
<organism evidence="1 2">
    <name type="scientific">Capsella rubella</name>
    <dbReference type="NCBI Taxonomy" id="81985"/>
    <lineage>
        <taxon>Eukaryota</taxon>
        <taxon>Viridiplantae</taxon>
        <taxon>Streptophyta</taxon>
        <taxon>Embryophyta</taxon>
        <taxon>Tracheophyta</taxon>
        <taxon>Spermatophyta</taxon>
        <taxon>Magnoliopsida</taxon>
        <taxon>eudicotyledons</taxon>
        <taxon>Gunneridae</taxon>
        <taxon>Pentapetalae</taxon>
        <taxon>rosids</taxon>
        <taxon>malvids</taxon>
        <taxon>Brassicales</taxon>
        <taxon>Brassicaceae</taxon>
        <taxon>Camelineae</taxon>
        <taxon>Capsella</taxon>
    </lineage>
</organism>
<proteinExistence type="predicted"/>
<sequence length="67" mass="8051">MMIDYTYGLFVNRDGSISLMERRRRGRAVFSFESFLKLKQRIIQSWDYGPISLNFLQTRDFFCGVWS</sequence>
<reference evidence="2" key="1">
    <citation type="journal article" date="2013" name="Nat. Genet.">
        <title>The Capsella rubella genome and the genomic consequences of rapid mating system evolution.</title>
        <authorList>
            <person name="Slotte T."/>
            <person name="Hazzouri K.M."/>
            <person name="Agren J.A."/>
            <person name="Koenig D."/>
            <person name="Maumus F."/>
            <person name="Guo Y.L."/>
            <person name="Steige K."/>
            <person name="Platts A.E."/>
            <person name="Escobar J.S."/>
            <person name="Newman L.K."/>
            <person name="Wang W."/>
            <person name="Mandakova T."/>
            <person name="Vello E."/>
            <person name="Smith L.M."/>
            <person name="Henz S.R."/>
            <person name="Steffen J."/>
            <person name="Takuno S."/>
            <person name="Brandvain Y."/>
            <person name="Coop G."/>
            <person name="Andolfatto P."/>
            <person name="Hu T.T."/>
            <person name="Blanchette M."/>
            <person name="Clark R.M."/>
            <person name="Quesneville H."/>
            <person name="Nordborg M."/>
            <person name="Gaut B.S."/>
            <person name="Lysak M.A."/>
            <person name="Jenkins J."/>
            <person name="Grimwood J."/>
            <person name="Chapman J."/>
            <person name="Prochnik S."/>
            <person name="Shu S."/>
            <person name="Rokhsar D."/>
            <person name="Schmutz J."/>
            <person name="Weigel D."/>
            <person name="Wright S.I."/>
        </authorList>
    </citation>
    <scope>NUCLEOTIDE SEQUENCE [LARGE SCALE GENOMIC DNA]</scope>
    <source>
        <strain evidence="2">cv. Monte Gargano</strain>
    </source>
</reference>